<name>A0A5K3G859_MESCO</name>
<reference evidence="2" key="1">
    <citation type="submission" date="2019-11" db="UniProtKB">
        <authorList>
            <consortium name="WormBaseParasite"/>
        </authorList>
    </citation>
    <scope>IDENTIFICATION</scope>
</reference>
<protein>
    <submittedName>
        <fullName evidence="2">S1 motif domain-containing protein</fullName>
    </submittedName>
</protein>
<feature type="compositionally biased region" description="Polar residues" evidence="1">
    <location>
        <begin position="81"/>
        <end position="93"/>
    </location>
</feature>
<organism evidence="2">
    <name type="scientific">Mesocestoides corti</name>
    <name type="common">Flatworm</name>
    <dbReference type="NCBI Taxonomy" id="53468"/>
    <lineage>
        <taxon>Eukaryota</taxon>
        <taxon>Metazoa</taxon>
        <taxon>Spiralia</taxon>
        <taxon>Lophotrochozoa</taxon>
        <taxon>Platyhelminthes</taxon>
        <taxon>Cestoda</taxon>
        <taxon>Eucestoda</taxon>
        <taxon>Cyclophyllidea</taxon>
        <taxon>Mesocestoididae</taxon>
        <taxon>Mesocestoides</taxon>
    </lineage>
</organism>
<feature type="region of interest" description="Disordered" evidence="1">
    <location>
        <begin position="46"/>
        <end position="93"/>
    </location>
</feature>
<sequence length="93" mass="9974">MSGFIKLEDVDTAGQFVGVVGTCEALRPWSSQHQGQQGTRWLSIASRTASTSSPWGEAKTAKKPTNVKAKSAHQTKEADALQSTTSATLLKKR</sequence>
<evidence type="ECO:0000313" key="2">
    <source>
        <dbReference type="WBParaSite" id="MCU_014793-RA"/>
    </source>
</evidence>
<dbReference type="WBParaSite" id="MCU_014793-RA">
    <property type="protein sequence ID" value="MCU_014793-RA"/>
    <property type="gene ID" value="MCU_014793"/>
</dbReference>
<dbReference type="AlphaFoldDB" id="A0A5K3G859"/>
<evidence type="ECO:0000256" key="1">
    <source>
        <dbReference type="SAM" id="MobiDB-lite"/>
    </source>
</evidence>
<accession>A0A5K3G859</accession>
<proteinExistence type="predicted"/>